<evidence type="ECO:0000313" key="1">
    <source>
        <dbReference type="EMBL" id="KAJ7371942.1"/>
    </source>
</evidence>
<dbReference type="AlphaFoldDB" id="A0A9W9YYQ3"/>
<name>A0A9W9YYQ3_9CNID</name>
<keyword evidence="2" id="KW-1185">Reference proteome</keyword>
<accession>A0A9W9YYQ3</accession>
<reference evidence="1" key="1">
    <citation type="submission" date="2023-01" db="EMBL/GenBank/DDBJ databases">
        <title>Genome assembly of the deep-sea coral Lophelia pertusa.</title>
        <authorList>
            <person name="Herrera S."/>
            <person name="Cordes E."/>
        </authorList>
    </citation>
    <scope>NUCLEOTIDE SEQUENCE</scope>
    <source>
        <strain evidence="1">USNM1676648</strain>
        <tissue evidence="1">Polyp</tissue>
    </source>
</reference>
<dbReference type="Proteomes" id="UP001163046">
    <property type="component" value="Unassembled WGS sequence"/>
</dbReference>
<gene>
    <name evidence="1" type="ORF">OS493_022040</name>
</gene>
<proteinExistence type="predicted"/>
<evidence type="ECO:0000313" key="2">
    <source>
        <dbReference type="Proteomes" id="UP001163046"/>
    </source>
</evidence>
<protein>
    <submittedName>
        <fullName evidence="1">Uncharacterized protein</fullName>
    </submittedName>
</protein>
<sequence>MLSPRARGWFGDSSRKVLKRIVVDDDISPGKELEDSVEEWTQVLYRAGTDESPSFEVVNDNEVWLIRNPALYYPLYQGQPRYSTRANPVARLWKTFISVAPDTLVTERHPSLKEIVIVKLKEPERENDAYKKVAEITLRSWINELGEIEKQANKSKLSSSPKCERDAIEDRFQVPPRIVKNTAFLQLSRKIHQKGHHLAAFLEQVQNYPWRCTMEKKSKRPRPCTPEG</sequence>
<dbReference type="EMBL" id="MU826840">
    <property type="protein sequence ID" value="KAJ7371942.1"/>
    <property type="molecule type" value="Genomic_DNA"/>
</dbReference>
<comment type="caution">
    <text evidence="1">The sequence shown here is derived from an EMBL/GenBank/DDBJ whole genome shotgun (WGS) entry which is preliminary data.</text>
</comment>
<organism evidence="1 2">
    <name type="scientific">Desmophyllum pertusum</name>
    <dbReference type="NCBI Taxonomy" id="174260"/>
    <lineage>
        <taxon>Eukaryota</taxon>
        <taxon>Metazoa</taxon>
        <taxon>Cnidaria</taxon>
        <taxon>Anthozoa</taxon>
        <taxon>Hexacorallia</taxon>
        <taxon>Scleractinia</taxon>
        <taxon>Caryophylliina</taxon>
        <taxon>Caryophylliidae</taxon>
        <taxon>Desmophyllum</taxon>
    </lineage>
</organism>